<dbReference type="InterPro" id="IPR016181">
    <property type="entry name" value="Acyl_CoA_acyltransferase"/>
</dbReference>
<name>A0A1H8LSY2_9BACI</name>
<dbReference type="Pfam" id="PF00583">
    <property type="entry name" value="Acetyltransf_1"/>
    <property type="match status" value="1"/>
</dbReference>
<sequence>MPAKIIQLKSNEEIITCFPLMQQLRPQLDQAQFLDLVTEAIKVDRYHLFALLSKENIVSVIGFKPMTTLYYGRFIWVCDLVTHVDYRSKGYGEKLLNFTESWAKDHQYTSIALSSGMQRTDAHRFYQQKMHYGKVSYVFKKDI</sequence>
<dbReference type="Gene3D" id="3.40.630.30">
    <property type="match status" value="1"/>
</dbReference>
<dbReference type="InterPro" id="IPR000182">
    <property type="entry name" value="GNAT_dom"/>
</dbReference>
<keyword evidence="2" id="KW-0808">Transferase</keyword>
<accession>A0A1H8LSY2</accession>
<protein>
    <submittedName>
        <fullName evidence="2">Acetyltransferase (GNAT) domain-containing protein</fullName>
    </submittedName>
</protein>
<gene>
    <name evidence="2" type="ORF">SAMN04488134_103314</name>
</gene>
<dbReference type="STRING" id="872970.SAMN04488134_103314"/>
<evidence type="ECO:0000259" key="1">
    <source>
        <dbReference type="PROSITE" id="PS51186"/>
    </source>
</evidence>
<proteinExistence type="predicted"/>
<keyword evidence="3" id="KW-1185">Reference proteome</keyword>
<dbReference type="SUPFAM" id="SSF55729">
    <property type="entry name" value="Acyl-CoA N-acyltransferases (Nat)"/>
    <property type="match status" value="1"/>
</dbReference>
<dbReference type="EMBL" id="FODJ01000003">
    <property type="protein sequence ID" value="SEO08247.1"/>
    <property type="molecule type" value="Genomic_DNA"/>
</dbReference>
<evidence type="ECO:0000313" key="3">
    <source>
        <dbReference type="Proteomes" id="UP000199300"/>
    </source>
</evidence>
<dbReference type="RefSeq" id="WP_091496270.1">
    <property type="nucleotide sequence ID" value="NZ_FODJ01000003.1"/>
</dbReference>
<evidence type="ECO:0000313" key="2">
    <source>
        <dbReference type="EMBL" id="SEO08247.1"/>
    </source>
</evidence>
<dbReference type="Proteomes" id="UP000199300">
    <property type="component" value="Unassembled WGS sequence"/>
</dbReference>
<organism evidence="2 3">
    <name type="scientific">Amphibacillus marinus</name>
    <dbReference type="NCBI Taxonomy" id="872970"/>
    <lineage>
        <taxon>Bacteria</taxon>
        <taxon>Bacillati</taxon>
        <taxon>Bacillota</taxon>
        <taxon>Bacilli</taxon>
        <taxon>Bacillales</taxon>
        <taxon>Bacillaceae</taxon>
        <taxon>Amphibacillus</taxon>
    </lineage>
</organism>
<dbReference type="CDD" id="cd04301">
    <property type="entry name" value="NAT_SF"/>
    <property type="match status" value="1"/>
</dbReference>
<dbReference type="OrthoDB" id="9805924at2"/>
<dbReference type="GO" id="GO:0016747">
    <property type="term" value="F:acyltransferase activity, transferring groups other than amino-acyl groups"/>
    <property type="evidence" value="ECO:0007669"/>
    <property type="project" value="InterPro"/>
</dbReference>
<dbReference type="PROSITE" id="PS51186">
    <property type="entry name" value="GNAT"/>
    <property type="match status" value="1"/>
</dbReference>
<dbReference type="AlphaFoldDB" id="A0A1H8LSY2"/>
<reference evidence="2 3" key="1">
    <citation type="submission" date="2016-10" db="EMBL/GenBank/DDBJ databases">
        <authorList>
            <person name="de Groot N.N."/>
        </authorList>
    </citation>
    <scope>NUCLEOTIDE SEQUENCE [LARGE SCALE GENOMIC DNA]</scope>
    <source>
        <strain evidence="2 3">CGMCC 1.10434</strain>
    </source>
</reference>
<feature type="domain" description="N-acetyltransferase" evidence="1">
    <location>
        <begin position="3"/>
        <end position="143"/>
    </location>
</feature>